<keyword evidence="2" id="KW-0521">NADP</keyword>
<evidence type="ECO:0000256" key="1">
    <source>
        <dbReference type="ARBA" id="ARBA00006484"/>
    </source>
</evidence>
<dbReference type="InterPro" id="IPR036291">
    <property type="entry name" value="NAD(P)-bd_dom_sf"/>
</dbReference>
<protein>
    <submittedName>
        <fullName evidence="4">Short chain dehydrogenase gsfK</fullName>
    </submittedName>
</protein>
<dbReference type="InterPro" id="IPR051468">
    <property type="entry name" value="Fungal_SecMetab_SDRs"/>
</dbReference>
<dbReference type="Gene3D" id="3.40.50.720">
    <property type="entry name" value="NAD(P)-binding Rossmann-like Domain"/>
    <property type="match status" value="1"/>
</dbReference>
<gene>
    <name evidence="4" type="primary">gsfK_2</name>
    <name evidence="4" type="ORF">DIS24_g9549</name>
</gene>
<evidence type="ECO:0000313" key="4">
    <source>
        <dbReference type="EMBL" id="KAK0640245.1"/>
    </source>
</evidence>
<dbReference type="PRINTS" id="PR00081">
    <property type="entry name" value="GDHRDH"/>
</dbReference>
<dbReference type="Pfam" id="PF00106">
    <property type="entry name" value="adh_short"/>
    <property type="match status" value="1"/>
</dbReference>
<dbReference type="CDD" id="cd05325">
    <property type="entry name" value="carb_red_sniffer_like_SDR_c"/>
    <property type="match status" value="1"/>
</dbReference>
<dbReference type="Proteomes" id="UP001175001">
    <property type="component" value="Unassembled WGS sequence"/>
</dbReference>
<accession>A0AA39XWC5</accession>
<dbReference type="InterPro" id="IPR002347">
    <property type="entry name" value="SDR_fam"/>
</dbReference>
<name>A0AA39XWC5_9PEZI</name>
<dbReference type="PANTHER" id="PTHR43544">
    <property type="entry name" value="SHORT-CHAIN DEHYDROGENASE/REDUCTASE"/>
    <property type="match status" value="1"/>
</dbReference>
<keyword evidence="5" id="KW-1185">Reference proteome</keyword>
<dbReference type="SUPFAM" id="SSF51735">
    <property type="entry name" value="NAD(P)-binding Rossmann-fold domains"/>
    <property type="match status" value="1"/>
</dbReference>
<organism evidence="4 5">
    <name type="scientific">Lasiodiplodia hormozganensis</name>
    <dbReference type="NCBI Taxonomy" id="869390"/>
    <lineage>
        <taxon>Eukaryota</taxon>
        <taxon>Fungi</taxon>
        <taxon>Dikarya</taxon>
        <taxon>Ascomycota</taxon>
        <taxon>Pezizomycotina</taxon>
        <taxon>Dothideomycetes</taxon>
        <taxon>Dothideomycetes incertae sedis</taxon>
        <taxon>Botryosphaeriales</taxon>
        <taxon>Botryosphaeriaceae</taxon>
        <taxon>Lasiodiplodia</taxon>
    </lineage>
</organism>
<dbReference type="EMBL" id="JAUJDW010000086">
    <property type="protein sequence ID" value="KAK0640245.1"/>
    <property type="molecule type" value="Genomic_DNA"/>
</dbReference>
<evidence type="ECO:0000256" key="2">
    <source>
        <dbReference type="ARBA" id="ARBA00022857"/>
    </source>
</evidence>
<reference evidence="4" key="1">
    <citation type="submission" date="2023-06" db="EMBL/GenBank/DDBJ databases">
        <title>Multi-omics analyses reveal the molecular pathogenesis toolkit of Lasiodiplodia hormozganensis, a cross-kingdom pathogen.</title>
        <authorList>
            <person name="Felix C."/>
            <person name="Meneses R."/>
            <person name="Goncalves M.F.M."/>
            <person name="Tilleman L."/>
            <person name="Duarte A.S."/>
            <person name="Jorrin-Novo J.V."/>
            <person name="Van De Peer Y."/>
            <person name="Deforce D."/>
            <person name="Van Nieuwerburgh F."/>
            <person name="Esteves A.C."/>
            <person name="Alves A."/>
        </authorList>
    </citation>
    <scope>NUCLEOTIDE SEQUENCE</scope>
    <source>
        <strain evidence="4">CBS 339.90</strain>
    </source>
</reference>
<dbReference type="GO" id="GO:0016491">
    <property type="term" value="F:oxidoreductase activity"/>
    <property type="evidence" value="ECO:0007669"/>
    <property type="project" value="UniProtKB-KW"/>
</dbReference>
<dbReference type="GO" id="GO:0005737">
    <property type="term" value="C:cytoplasm"/>
    <property type="evidence" value="ECO:0007669"/>
    <property type="project" value="TreeGrafter"/>
</dbReference>
<dbReference type="PANTHER" id="PTHR43544:SF7">
    <property type="entry name" value="NADB-LER2"/>
    <property type="match status" value="1"/>
</dbReference>
<comment type="similarity">
    <text evidence="1">Belongs to the short-chain dehydrogenases/reductases (SDR) family.</text>
</comment>
<dbReference type="AlphaFoldDB" id="A0AA39XWC5"/>
<comment type="caution">
    <text evidence="4">The sequence shown here is derived from an EMBL/GenBank/DDBJ whole genome shotgun (WGS) entry which is preliminary data.</text>
</comment>
<proteinExistence type="inferred from homology"/>
<keyword evidence="3" id="KW-0560">Oxidoreductase</keyword>
<evidence type="ECO:0000256" key="3">
    <source>
        <dbReference type="ARBA" id="ARBA00023002"/>
    </source>
</evidence>
<sequence>MSDNVTVLITGAGRGVGRGLVAAYLARRGNTVIASVRDPAADGPRSLSALPKGPGSTLILLPLDYNSVTSISSAIGSLQADHGINSLDIVISNAGICSTFSALAGGEQVVTALEEHVEVNAYGMLRLFQNTLPLLRKSKVDEPKFAYISSPVGALNLVERIGKAPAGVYGASKAFANYIVRRLAIENDGVTTWSISPGLVDTDMSATAMPIMAPPGLKAIPVQESAAGIMKVVAEATHERTNGHFINYDGAEVPW</sequence>
<evidence type="ECO:0000313" key="5">
    <source>
        <dbReference type="Proteomes" id="UP001175001"/>
    </source>
</evidence>